<gene>
    <name evidence="1" type="ORF">METZ01_LOCUS361289</name>
</gene>
<name>A0A382SG56_9ZZZZ</name>
<dbReference type="EMBL" id="UINC01128584">
    <property type="protein sequence ID" value="SVD08435.1"/>
    <property type="molecule type" value="Genomic_DNA"/>
</dbReference>
<protein>
    <submittedName>
        <fullName evidence="1">Uncharacterized protein</fullName>
    </submittedName>
</protein>
<proteinExistence type="predicted"/>
<organism evidence="1">
    <name type="scientific">marine metagenome</name>
    <dbReference type="NCBI Taxonomy" id="408172"/>
    <lineage>
        <taxon>unclassified sequences</taxon>
        <taxon>metagenomes</taxon>
        <taxon>ecological metagenomes</taxon>
    </lineage>
</organism>
<sequence length="38" mass="4335">MDQAPKCLSIEIWKVYSDLSKGRCFITEQSIAPGFKPF</sequence>
<reference evidence="1" key="1">
    <citation type="submission" date="2018-05" db="EMBL/GenBank/DDBJ databases">
        <authorList>
            <person name="Lanie J.A."/>
            <person name="Ng W.-L."/>
            <person name="Kazmierczak K.M."/>
            <person name="Andrzejewski T.M."/>
            <person name="Davidsen T.M."/>
            <person name="Wayne K.J."/>
            <person name="Tettelin H."/>
            <person name="Glass J.I."/>
            <person name="Rusch D."/>
            <person name="Podicherti R."/>
            <person name="Tsui H.-C.T."/>
            <person name="Winkler M.E."/>
        </authorList>
    </citation>
    <scope>NUCLEOTIDE SEQUENCE</scope>
</reference>
<dbReference type="AlphaFoldDB" id="A0A382SG56"/>
<feature type="non-terminal residue" evidence="1">
    <location>
        <position position="38"/>
    </location>
</feature>
<accession>A0A382SG56</accession>
<evidence type="ECO:0000313" key="1">
    <source>
        <dbReference type="EMBL" id="SVD08435.1"/>
    </source>
</evidence>